<sequence>MYHVIYNFCIFISSPSLFNPIILVSTNKMTETTQSSAGQK</sequence>
<name>E4KMY0_9LACT</name>
<evidence type="ECO:0000313" key="2">
    <source>
        <dbReference type="Proteomes" id="UP000005990"/>
    </source>
</evidence>
<keyword evidence="2" id="KW-1185">Reference proteome</keyword>
<reference evidence="1 2" key="1">
    <citation type="submission" date="2010-10" db="EMBL/GenBank/DDBJ databases">
        <authorList>
            <person name="Durkin A.S."/>
            <person name="Madupu R."/>
            <person name="Torralba M."/>
            <person name="Gillis M."/>
            <person name="Methe B."/>
            <person name="Sutton G."/>
            <person name="Nelson K.E."/>
        </authorList>
    </citation>
    <scope>NUCLEOTIDE SEQUENCE [LARGE SCALE GENOMIC DNA]</scope>
    <source>
        <strain evidence="1 2">ACS-139-V-Col8</strain>
    </source>
</reference>
<gene>
    <name evidence="1" type="ORF">HMPREF9257_0193</name>
</gene>
<dbReference type="Proteomes" id="UP000005990">
    <property type="component" value="Unassembled WGS sequence"/>
</dbReference>
<comment type="caution">
    <text evidence="1">The sequence shown here is derived from an EMBL/GenBank/DDBJ whole genome shotgun (WGS) entry which is preliminary data.</text>
</comment>
<organism evidence="1 2">
    <name type="scientific">Eremococcus coleocola ACS-139-V-Col8</name>
    <dbReference type="NCBI Taxonomy" id="908337"/>
    <lineage>
        <taxon>Bacteria</taxon>
        <taxon>Bacillati</taxon>
        <taxon>Bacillota</taxon>
        <taxon>Bacilli</taxon>
        <taxon>Lactobacillales</taxon>
        <taxon>Aerococcaceae</taxon>
        <taxon>Eremococcus</taxon>
    </lineage>
</organism>
<evidence type="ECO:0000313" key="1">
    <source>
        <dbReference type="EMBL" id="EFR31649.1"/>
    </source>
</evidence>
<proteinExistence type="predicted"/>
<accession>E4KMY0</accession>
<protein>
    <submittedName>
        <fullName evidence="1">Uncharacterized protein</fullName>
    </submittedName>
</protein>
<dbReference type="AlphaFoldDB" id="E4KMY0"/>
<dbReference type="EMBL" id="AENN01000006">
    <property type="protein sequence ID" value="EFR31649.1"/>
    <property type="molecule type" value="Genomic_DNA"/>
</dbReference>